<protein>
    <submittedName>
        <fullName evidence="1">Uncharacterized protein</fullName>
    </submittedName>
</protein>
<gene>
    <name evidence="1" type="ORF">PDJAM_G00083780</name>
</gene>
<dbReference type="EMBL" id="CM040991">
    <property type="protein sequence ID" value="MCJ8742583.1"/>
    <property type="molecule type" value="Genomic_DNA"/>
</dbReference>
<organism evidence="1 2">
    <name type="scientific">Pangasius djambal</name>
    <dbReference type="NCBI Taxonomy" id="1691987"/>
    <lineage>
        <taxon>Eukaryota</taxon>
        <taxon>Metazoa</taxon>
        <taxon>Chordata</taxon>
        <taxon>Craniata</taxon>
        <taxon>Vertebrata</taxon>
        <taxon>Euteleostomi</taxon>
        <taxon>Actinopterygii</taxon>
        <taxon>Neopterygii</taxon>
        <taxon>Teleostei</taxon>
        <taxon>Ostariophysi</taxon>
        <taxon>Siluriformes</taxon>
        <taxon>Pangasiidae</taxon>
        <taxon>Pangasius</taxon>
    </lineage>
</organism>
<sequence length="689" mass="74947">MQRALTLTALRHFALRKKLCSLTLRQTAAMSTLLINQPKYSWLKELGLSEDNDGVYNGTWGGKGEVVTSYCPANNEPIARVRQVVTSYCPANNEPIARVRQATLAEYEETVQKAREAWKVWADVPAPKRGEIVRQIGDALRKKIKVLGSLVSLEMGKIYVEGVGEVQEYVDVCDYAVGLSRMIGGPVLPSERPGHALIEQWNPVGLVGIITAFNFPVAVYGWNNAIALICGNVCLWKGAPTTPLTSVAVTKIVAEVLEQNNLPGAICSMTCGGADIGTALAKDERVDLVSFTGSTHVGKQVALMVQERFGRQLLELGGNNAIIVFEDADLNLVVPSALFASVGTAGQRCTTTRRLMWLLICWNENLQLHWPCTDTIVHPCSRIVAEVLEQNNLPGAICSMTCGGADIGTALAKDERVDLVSFTGSTHVGKQVALMVQERFGRQLLELGGNNAIIVFEDADLNLVVPSALFASVGTAGQRCTTTRRLMLHESVHDEVVERLIKAYKQVRIGDPWDPSTLYGPLHTKQAVDQYLAAIEQAKQQGGTLVCGGKVMDRPGNYVEPTIFTGLAHDAPIVHTETFVPILYVIKFKTEAEAFAWNNEVKQGLSSSIFTKDMGRVFRWLGPKGSDCGIVNVNIPTSGAEIGGAFGGEKHTGGGRESGSDSWKQYMRRSTCTINYSKDLPLAQGIKFE</sequence>
<keyword evidence="2" id="KW-1185">Reference proteome</keyword>
<name>A0ACC5Z4P0_9TELE</name>
<comment type="caution">
    <text evidence="1">The sequence shown here is derived from an EMBL/GenBank/DDBJ whole genome shotgun (WGS) entry which is preliminary data.</text>
</comment>
<evidence type="ECO:0000313" key="2">
    <source>
        <dbReference type="Proteomes" id="UP000830395"/>
    </source>
</evidence>
<dbReference type="Proteomes" id="UP000830395">
    <property type="component" value="Chromosome 17"/>
</dbReference>
<reference evidence="1" key="1">
    <citation type="submission" date="2020-02" db="EMBL/GenBank/DDBJ databases">
        <title>Genome sequencing of the panga catfish, Pangasius djambal.</title>
        <authorList>
            <person name="Wen M."/>
            <person name="Zahm M."/>
            <person name="Roques C."/>
            <person name="Cabau C."/>
            <person name="Klopp C."/>
            <person name="Donnadieu C."/>
            <person name="Jouanno E."/>
            <person name="Avarre J.-C."/>
            <person name="Campet M."/>
            <person name="Ha T."/>
            <person name="Dugue R."/>
            <person name="Lampietro C."/>
            <person name="Louis A."/>
            <person name="Herpin A."/>
            <person name="Echchiki A."/>
            <person name="Berthelot C."/>
            <person name="Parey E."/>
            <person name="Roest-Crollius H."/>
            <person name="Braasch I."/>
            <person name="Postlethwait J.H."/>
            <person name="Bobe J."/>
            <person name="Montfort J."/>
            <person name="Bouchez O."/>
            <person name="Begum T."/>
            <person name="Schartl M."/>
            <person name="Gustiano R."/>
            <person name="Guiguen Y."/>
        </authorList>
    </citation>
    <scope>NUCLEOTIDE SEQUENCE</scope>
    <source>
        <strain evidence="1">Pdj_M5554</strain>
    </source>
</reference>
<accession>A0ACC5Z4P0</accession>
<evidence type="ECO:0000313" key="1">
    <source>
        <dbReference type="EMBL" id="MCJ8742583.1"/>
    </source>
</evidence>
<proteinExistence type="predicted"/>